<dbReference type="EMBL" id="JAAAHW010009694">
    <property type="protein sequence ID" value="KAF9937371.1"/>
    <property type="molecule type" value="Genomic_DNA"/>
</dbReference>
<gene>
    <name evidence="2" type="ORF">BGZ65_001550</name>
</gene>
<dbReference type="Gene3D" id="3.40.50.300">
    <property type="entry name" value="P-loop containing nucleotide triphosphate hydrolases"/>
    <property type="match status" value="1"/>
</dbReference>
<proteinExistence type="predicted"/>
<comment type="caution">
    <text evidence="2">The sequence shown here is derived from an EMBL/GenBank/DDBJ whole genome shotgun (WGS) entry which is preliminary data.</text>
</comment>
<sequence>MAMQSTKSGTEGQSTTADTVYAVDLDRFLVGSNTTRQRLNEVPIVSQSPSSTHKALKSLTQNGQNFLDCLNESLSFEYKQAWYIALRKADVMLQGGRLADFRKLIYEASCRRNPAFQWGLCQRLGDLTANSKSTNLKYLSKFLNDVAAEAVLRRFETDEDPTKRALYQAYRKADPNSYPMMVALPSPSTPSLLDRAHDTLDVEIRLRRLQKKRLKEWTEAMYVPLQAKADQQASDKDRFLLMDEVKQFLDSDQKVFVILGDFGSGKTTFNHALECDLWNTYMEVDGCIPLYIDLTVIHRPNYDLIGKRLRRIGFTEAQIRR</sequence>
<organism evidence="2 3">
    <name type="scientific">Modicella reniformis</name>
    <dbReference type="NCBI Taxonomy" id="1440133"/>
    <lineage>
        <taxon>Eukaryota</taxon>
        <taxon>Fungi</taxon>
        <taxon>Fungi incertae sedis</taxon>
        <taxon>Mucoromycota</taxon>
        <taxon>Mortierellomycotina</taxon>
        <taxon>Mortierellomycetes</taxon>
        <taxon>Mortierellales</taxon>
        <taxon>Mortierellaceae</taxon>
        <taxon>Modicella</taxon>
    </lineage>
</organism>
<dbReference type="InterPro" id="IPR056251">
    <property type="entry name" value="Arm_rpt_dom"/>
</dbReference>
<keyword evidence="3" id="KW-1185">Reference proteome</keyword>
<name>A0A9P6ILK7_9FUNG</name>
<dbReference type="Proteomes" id="UP000749646">
    <property type="component" value="Unassembled WGS sequence"/>
</dbReference>
<reference evidence="2" key="1">
    <citation type="journal article" date="2020" name="Fungal Divers.">
        <title>Resolving the Mortierellaceae phylogeny through synthesis of multi-gene phylogenetics and phylogenomics.</title>
        <authorList>
            <person name="Vandepol N."/>
            <person name="Liber J."/>
            <person name="Desiro A."/>
            <person name="Na H."/>
            <person name="Kennedy M."/>
            <person name="Barry K."/>
            <person name="Grigoriev I.V."/>
            <person name="Miller A.N."/>
            <person name="O'Donnell K."/>
            <person name="Stajich J.E."/>
            <person name="Bonito G."/>
        </authorList>
    </citation>
    <scope>NUCLEOTIDE SEQUENCE</scope>
    <source>
        <strain evidence="2">MES-2147</strain>
    </source>
</reference>
<dbReference type="InterPro" id="IPR027417">
    <property type="entry name" value="P-loop_NTPase"/>
</dbReference>
<accession>A0A9P6ILK7</accession>
<dbReference type="AlphaFoldDB" id="A0A9P6ILK7"/>
<evidence type="ECO:0000259" key="1">
    <source>
        <dbReference type="Pfam" id="PF23948"/>
    </source>
</evidence>
<evidence type="ECO:0000313" key="2">
    <source>
        <dbReference type="EMBL" id="KAF9937371.1"/>
    </source>
</evidence>
<protein>
    <recommendedName>
        <fullName evidence="1">Arm-like repeat domain-containing protein</fullName>
    </recommendedName>
</protein>
<feature type="domain" description="Arm-like repeat" evidence="1">
    <location>
        <begin position="12"/>
        <end position="135"/>
    </location>
</feature>
<evidence type="ECO:0000313" key="3">
    <source>
        <dbReference type="Proteomes" id="UP000749646"/>
    </source>
</evidence>
<dbReference type="Pfam" id="PF23948">
    <property type="entry name" value="ARM_5"/>
    <property type="match status" value="1"/>
</dbReference>
<dbReference type="OrthoDB" id="2446163at2759"/>